<dbReference type="eggNOG" id="COG0216">
    <property type="taxonomic scope" value="Bacteria"/>
</dbReference>
<keyword evidence="13" id="KW-1185">Reference proteome</keyword>
<keyword evidence="9" id="KW-0175">Coiled coil</keyword>
<sequence>MEILSFKEKVLEKLKEVEEKLADPDVTSNLDLLQSLGKEHNRLSTLKELFEKYEGITEDIKALEELKHAEEIDEEEYNSMVEESEKNLKSCYLEILSLLIPGNEINERNIIMEIRAGTGGEEAALFASDLMRMYLRYAENKGWKHEIMELSDTGIGGTKNAVIKIKGKGVFGRLKYESGVHRVQRVPVTESGGRIHTSTATVAVLPEATDVDVKIEDKDLRIDTYRAGGAGGQHVNKTESAVRIVHLPTGIVVTCQNERSQHQNKEAAMSILRAKLYEEALRKQHEELTSQRRSQIGTGERSEKIRTYNFPQNRVTDHRIGYTSYRLGFILDGDLDEIIDKLMEWDLTEKLENLEI</sequence>
<reference evidence="13" key="2">
    <citation type="submission" date="2012-01" db="EMBL/GenBank/DDBJ databases">
        <title>Complete sequence of chromosome of Marinitoga piezophila KA3.</title>
        <authorList>
            <person name="Lucas S."/>
            <person name="Han J."/>
            <person name="Lapidus A."/>
            <person name="Cheng J.-F."/>
            <person name="Goodwin L."/>
            <person name="Pitluck S."/>
            <person name="Peters L."/>
            <person name="Mikhailova N."/>
            <person name="Teshima H."/>
            <person name="Detter J.C."/>
            <person name="Han C."/>
            <person name="Tapia R."/>
            <person name="Land M."/>
            <person name="Hauser L."/>
            <person name="Kyrpides N."/>
            <person name="Ivanova N."/>
            <person name="Pagani I."/>
            <person name="Jebbar M."/>
            <person name="Vannier P."/>
            <person name="Oger P."/>
            <person name="Cario A."/>
            <person name="Bartlett D."/>
            <person name="Noll K.M."/>
            <person name="Woyke T."/>
        </authorList>
    </citation>
    <scope>NUCLEOTIDE SEQUENCE [LARGE SCALE GENOMIC DNA]</scope>
    <source>
        <strain evidence="13">DSM 14283 / JCM 11233 / KA3</strain>
    </source>
</reference>
<dbReference type="STRING" id="443254.Marpi_0427"/>
<dbReference type="GO" id="GO:0016149">
    <property type="term" value="F:translation release factor activity, codon specific"/>
    <property type="evidence" value="ECO:0007669"/>
    <property type="project" value="UniProtKB-UniRule"/>
</dbReference>
<dbReference type="InterPro" id="IPR004373">
    <property type="entry name" value="RF-1"/>
</dbReference>
<evidence type="ECO:0000256" key="5">
    <source>
        <dbReference type="ARBA" id="ARBA00022490"/>
    </source>
</evidence>
<comment type="similarity">
    <text evidence="3 7">Belongs to the prokaryotic/mitochondrial release factor family.</text>
</comment>
<dbReference type="Gene3D" id="3.30.70.1660">
    <property type="match status" value="1"/>
</dbReference>
<dbReference type="InterPro" id="IPR045853">
    <property type="entry name" value="Pep_chain_release_fac_I_sf"/>
</dbReference>
<evidence type="ECO:0000256" key="2">
    <source>
        <dbReference type="ARBA" id="ARBA00004496"/>
    </source>
</evidence>
<dbReference type="HOGENOM" id="CLU_036856_0_1_0"/>
<dbReference type="GO" id="GO:0005829">
    <property type="term" value="C:cytosol"/>
    <property type="evidence" value="ECO:0007669"/>
    <property type="project" value="UniProtKB-ARBA"/>
</dbReference>
<evidence type="ECO:0000256" key="3">
    <source>
        <dbReference type="ARBA" id="ARBA00010835"/>
    </source>
</evidence>
<gene>
    <name evidence="7" type="primary">prfA</name>
    <name evidence="12" type="ordered locus">Marpi_0427</name>
</gene>
<comment type="function">
    <text evidence="1 7">Peptide chain release factor 1 directs the termination of translation in response to the peptide chain termination codons UAG and UAA.</text>
</comment>
<dbReference type="SMART" id="SM00937">
    <property type="entry name" value="PCRF"/>
    <property type="match status" value="1"/>
</dbReference>
<keyword evidence="6 7" id="KW-0648">Protein biosynthesis</keyword>
<dbReference type="Pfam" id="PF03462">
    <property type="entry name" value="PCRF"/>
    <property type="match status" value="1"/>
</dbReference>
<comment type="subcellular location">
    <subcellularLocation>
        <location evidence="2 7">Cytoplasm</location>
    </subcellularLocation>
</comment>
<dbReference type="PROSITE" id="PS00745">
    <property type="entry name" value="RF_PROK_I"/>
    <property type="match status" value="1"/>
</dbReference>
<dbReference type="NCBIfam" id="NF001859">
    <property type="entry name" value="PRK00591.1"/>
    <property type="match status" value="1"/>
</dbReference>
<dbReference type="FunFam" id="3.30.70.1660:FF:000004">
    <property type="entry name" value="Peptide chain release factor 1"/>
    <property type="match status" value="1"/>
</dbReference>
<dbReference type="PANTHER" id="PTHR43804:SF7">
    <property type="entry name" value="LD18447P"/>
    <property type="match status" value="1"/>
</dbReference>
<dbReference type="InterPro" id="IPR050057">
    <property type="entry name" value="Prokaryotic/Mito_RF"/>
</dbReference>
<feature type="domain" description="Prokaryotic-type class I peptide chain release factors" evidence="11">
    <location>
        <begin position="226"/>
        <end position="242"/>
    </location>
</feature>
<proteinExistence type="inferred from homology"/>
<dbReference type="Gene3D" id="3.30.160.20">
    <property type="match status" value="1"/>
</dbReference>
<dbReference type="EMBL" id="CP003257">
    <property type="protein sequence ID" value="AEX84871.1"/>
    <property type="molecule type" value="Genomic_DNA"/>
</dbReference>
<dbReference type="SUPFAM" id="SSF75620">
    <property type="entry name" value="Release factor"/>
    <property type="match status" value="1"/>
</dbReference>
<evidence type="ECO:0000313" key="12">
    <source>
        <dbReference type="EMBL" id="AEX84871.1"/>
    </source>
</evidence>
<feature type="modified residue" description="N5-methylglutamine" evidence="7">
    <location>
        <position position="233"/>
    </location>
</feature>
<evidence type="ECO:0000313" key="13">
    <source>
        <dbReference type="Proteomes" id="UP000007161"/>
    </source>
</evidence>
<dbReference type="Proteomes" id="UP000007161">
    <property type="component" value="Chromosome"/>
</dbReference>
<keyword evidence="4 7" id="KW-0488">Methylation</keyword>
<dbReference type="HAMAP" id="MF_00093">
    <property type="entry name" value="Rel_fac_1"/>
    <property type="match status" value="1"/>
</dbReference>
<dbReference type="NCBIfam" id="TIGR00019">
    <property type="entry name" value="prfA"/>
    <property type="match status" value="1"/>
</dbReference>
<dbReference type="PANTHER" id="PTHR43804">
    <property type="entry name" value="LD18447P"/>
    <property type="match status" value="1"/>
</dbReference>
<evidence type="ECO:0000256" key="9">
    <source>
        <dbReference type="SAM" id="Coils"/>
    </source>
</evidence>
<comment type="PTM">
    <text evidence="7">Methylated by PrmC. Methylation increases the termination efficiency of RF1.</text>
</comment>
<dbReference type="KEGG" id="mpz:Marpi_0427"/>
<evidence type="ECO:0000259" key="11">
    <source>
        <dbReference type="PROSITE" id="PS00745"/>
    </source>
</evidence>
<organism evidence="12 13">
    <name type="scientific">Marinitoga piezophila (strain DSM 14283 / JCM 11233 / KA3)</name>
    <dbReference type="NCBI Taxonomy" id="443254"/>
    <lineage>
        <taxon>Bacteria</taxon>
        <taxon>Thermotogati</taxon>
        <taxon>Thermotogota</taxon>
        <taxon>Thermotogae</taxon>
        <taxon>Petrotogales</taxon>
        <taxon>Petrotogaceae</taxon>
        <taxon>Marinitoga</taxon>
    </lineage>
</organism>
<feature type="coiled-coil region" evidence="9">
    <location>
        <begin position="46"/>
        <end position="83"/>
    </location>
</feature>
<evidence type="ECO:0000256" key="8">
    <source>
        <dbReference type="NCBIfam" id="TIGR00019"/>
    </source>
</evidence>
<dbReference type="InterPro" id="IPR005139">
    <property type="entry name" value="PCRF"/>
</dbReference>
<evidence type="ECO:0000256" key="7">
    <source>
        <dbReference type="HAMAP-Rule" id="MF_00093"/>
    </source>
</evidence>
<dbReference type="InterPro" id="IPR000352">
    <property type="entry name" value="Pep_chain_release_fac_I"/>
</dbReference>
<dbReference type="Pfam" id="PF00472">
    <property type="entry name" value="RF-1"/>
    <property type="match status" value="1"/>
</dbReference>
<reference evidence="12 13" key="1">
    <citation type="journal article" date="2012" name="J. Bacteriol.">
        <title>Complete Genome Sequence of the Thermophilic, Piezophilic, Heterotrophic Bacterium Marinitoga piezophila KA3.</title>
        <authorList>
            <person name="Lucas S."/>
            <person name="Han J."/>
            <person name="Lapidus A."/>
            <person name="Cheng J.F."/>
            <person name="Goodwin L.A."/>
            <person name="Pitluck S."/>
            <person name="Peters L."/>
            <person name="Mikhailova N."/>
            <person name="Teshima H."/>
            <person name="Detter J.C."/>
            <person name="Han C."/>
            <person name="Tapia R."/>
            <person name="Land M."/>
            <person name="Hauser L."/>
            <person name="Kyrpides N.C."/>
            <person name="Ivanova N."/>
            <person name="Pagani I."/>
            <person name="Vannier P."/>
            <person name="Oger P."/>
            <person name="Bartlett D.H."/>
            <person name="Noll K.M."/>
            <person name="Woyke T."/>
            <person name="Jebbar M."/>
        </authorList>
    </citation>
    <scope>NUCLEOTIDE SEQUENCE [LARGE SCALE GENOMIC DNA]</scope>
    <source>
        <strain evidence="13">DSM 14283 / JCM 11233 / KA3</strain>
    </source>
</reference>
<dbReference type="Gene3D" id="6.10.140.1950">
    <property type="match status" value="1"/>
</dbReference>
<protein>
    <recommendedName>
        <fullName evidence="7 8">Peptide chain release factor 1</fullName>
        <shortName evidence="7">RF-1</shortName>
    </recommendedName>
</protein>
<evidence type="ECO:0000256" key="4">
    <source>
        <dbReference type="ARBA" id="ARBA00022481"/>
    </source>
</evidence>
<name>H2J4T6_MARPK</name>
<dbReference type="FunFam" id="3.30.70.1660:FF:000002">
    <property type="entry name" value="Peptide chain release factor 1"/>
    <property type="match status" value="1"/>
</dbReference>
<evidence type="ECO:0000256" key="1">
    <source>
        <dbReference type="ARBA" id="ARBA00002986"/>
    </source>
</evidence>
<evidence type="ECO:0000256" key="10">
    <source>
        <dbReference type="SAM" id="MobiDB-lite"/>
    </source>
</evidence>
<dbReference type="AlphaFoldDB" id="H2J4T6"/>
<dbReference type="FunFam" id="3.30.160.20:FF:000004">
    <property type="entry name" value="Peptide chain release factor 1"/>
    <property type="match status" value="1"/>
</dbReference>
<feature type="region of interest" description="Disordered" evidence="10">
    <location>
        <begin position="287"/>
        <end position="308"/>
    </location>
</feature>
<evidence type="ECO:0000256" key="6">
    <source>
        <dbReference type="ARBA" id="ARBA00022917"/>
    </source>
</evidence>
<keyword evidence="5 7" id="KW-0963">Cytoplasm</keyword>
<accession>H2J4T6</accession>